<dbReference type="InterPro" id="IPR015797">
    <property type="entry name" value="NUDIX_hydrolase-like_dom_sf"/>
</dbReference>
<dbReference type="PROSITE" id="PS51462">
    <property type="entry name" value="NUDIX"/>
    <property type="match status" value="1"/>
</dbReference>
<dbReference type="InterPro" id="IPR000086">
    <property type="entry name" value="NUDIX_hydrolase_dom"/>
</dbReference>
<evidence type="ECO:0000256" key="1">
    <source>
        <dbReference type="ARBA" id="ARBA00022801"/>
    </source>
</evidence>
<reference evidence="4" key="1">
    <citation type="journal article" date="2014" name="Int. J. Syst. Evol. Microbiol.">
        <title>Complete genome sequence of Corynebacterium casei LMG S-19264T (=DSM 44701T), isolated from a smear-ripened cheese.</title>
        <authorList>
            <consortium name="US DOE Joint Genome Institute (JGI-PGF)"/>
            <person name="Walter F."/>
            <person name="Albersmeier A."/>
            <person name="Kalinowski J."/>
            <person name="Ruckert C."/>
        </authorList>
    </citation>
    <scope>NUCLEOTIDE SEQUENCE</scope>
    <source>
        <strain evidence="4">JCM 11219</strain>
    </source>
</reference>
<reference evidence="4" key="2">
    <citation type="submission" date="2020-09" db="EMBL/GenBank/DDBJ databases">
        <authorList>
            <person name="Sun Q."/>
            <person name="Ohkuma M."/>
        </authorList>
    </citation>
    <scope>NUCLEOTIDE SEQUENCE</scope>
    <source>
        <strain evidence="4">JCM 11219</strain>
    </source>
</reference>
<dbReference type="Proteomes" id="UP000657075">
    <property type="component" value="Unassembled WGS sequence"/>
</dbReference>
<dbReference type="Gene3D" id="3.90.79.10">
    <property type="entry name" value="Nucleoside Triphosphate Pyrophosphohydrolase"/>
    <property type="match status" value="1"/>
</dbReference>
<dbReference type="Proteomes" id="UP001060771">
    <property type="component" value="Chromosome"/>
</dbReference>
<dbReference type="GeneID" id="76205962"/>
<reference evidence="6" key="3">
    <citation type="submission" date="2022-09" db="EMBL/GenBank/DDBJ databases">
        <title>Complete genome sequence of Vulcanisaeta souniana.</title>
        <authorList>
            <person name="Kato S."/>
            <person name="Itoh T."/>
            <person name="Ohkuma M."/>
        </authorList>
    </citation>
    <scope>NUCLEOTIDE SEQUENCE [LARGE SCALE GENOMIC DNA]</scope>
    <source>
        <strain evidence="6">JCM 11219</strain>
    </source>
</reference>
<evidence type="ECO:0000313" key="6">
    <source>
        <dbReference type="Proteomes" id="UP001060771"/>
    </source>
</evidence>
<protein>
    <submittedName>
        <fullName evidence="4">DNA mismatch repair protein MutT</fullName>
    </submittedName>
</protein>
<gene>
    <name evidence="4" type="ORF">GCM10007112_06300</name>
    <name evidence="3" type="ORF">Vsou_04090</name>
</gene>
<feature type="domain" description="Nudix hydrolase" evidence="2">
    <location>
        <begin position="6"/>
        <end position="139"/>
    </location>
</feature>
<proteinExistence type="predicted"/>
<dbReference type="OrthoDB" id="40462at2157"/>
<dbReference type="EMBL" id="BMNM01000002">
    <property type="protein sequence ID" value="GGI72271.1"/>
    <property type="molecule type" value="Genomic_DNA"/>
</dbReference>
<evidence type="ECO:0000313" key="3">
    <source>
        <dbReference type="EMBL" id="BDR91316.1"/>
    </source>
</evidence>
<dbReference type="PANTHER" id="PTHR43736:SF1">
    <property type="entry name" value="DIHYDRONEOPTERIN TRIPHOSPHATE DIPHOSPHATASE"/>
    <property type="match status" value="1"/>
</dbReference>
<dbReference type="RefSeq" id="WP_188602663.1">
    <property type="nucleotide sequence ID" value="NZ_AP026830.1"/>
</dbReference>
<evidence type="ECO:0000259" key="2">
    <source>
        <dbReference type="PROSITE" id="PS51462"/>
    </source>
</evidence>
<dbReference type="CDD" id="cd04673">
    <property type="entry name" value="NUDIX_ADPRase"/>
    <property type="match status" value="1"/>
</dbReference>
<evidence type="ECO:0000313" key="5">
    <source>
        <dbReference type="Proteomes" id="UP000657075"/>
    </source>
</evidence>
<dbReference type="EMBL" id="AP026830">
    <property type="protein sequence ID" value="BDR91316.1"/>
    <property type="molecule type" value="Genomic_DNA"/>
</dbReference>
<dbReference type="SUPFAM" id="SSF55811">
    <property type="entry name" value="Nudix"/>
    <property type="match status" value="1"/>
</dbReference>
<dbReference type="PANTHER" id="PTHR43736">
    <property type="entry name" value="ADP-RIBOSE PYROPHOSPHATASE"/>
    <property type="match status" value="1"/>
</dbReference>
<dbReference type="AlphaFoldDB" id="A0A830EDI0"/>
<dbReference type="InterPro" id="IPR020476">
    <property type="entry name" value="Nudix_hydrolase"/>
</dbReference>
<accession>A0A830EDI0</accession>
<name>A0A830EDI0_9CREN</name>
<keyword evidence="1" id="KW-0378">Hydrolase</keyword>
<dbReference type="GO" id="GO:0016787">
    <property type="term" value="F:hydrolase activity"/>
    <property type="evidence" value="ECO:0007669"/>
    <property type="project" value="UniProtKB-KW"/>
</dbReference>
<dbReference type="PRINTS" id="PR00502">
    <property type="entry name" value="NUDIXFAMILY"/>
</dbReference>
<organism evidence="4 5">
    <name type="scientific">Vulcanisaeta souniana JCM 11219</name>
    <dbReference type="NCBI Taxonomy" id="1293586"/>
    <lineage>
        <taxon>Archaea</taxon>
        <taxon>Thermoproteota</taxon>
        <taxon>Thermoprotei</taxon>
        <taxon>Thermoproteales</taxon>
        <taxon>Thermoproteaceae</taxon>
        <taxon>Vulcanisaeta</taxon>
    </lineage>
</organism>
<reference evidence="3" key="4">
    <citation type="journal article" date="2023" name="Microbiol. Resour. Announc.">
        <title>Complete Genome Sequence of Vulcanisaeta souniana Strain IC-059, a Hyperthermophilic Archaeon Isolated from Hot Spring Water in Japan.</title>
        <authorList>
            <person name="Kato S."/>
            <person name="Itoh T."/>
            <person name="Wu L."/>
            <person name="Ma J."/>
            <person name="Ohkuma M."/>
        </authorList>
    </citation>
    <scope>NUCLEOTIDE SEQUENCE</scope>
    <source>
        <strain evidence="3">JCM 11219</strain>
    </source>
</reference>
<sequence length="160" mass="17765">MGREYPRYPLVGVGAIDIKDDKILLIKRGAEPNRGKWSIPGGMVEPGEDPDRASLRELQEETGIIGKVIGLFGVYQYVERDNECRVKHHFLILDYLVEPVGGEPRASSDALELRFIGLREALSLDLTDTVRQLIMDLLDSGLKPCGGGFIKYVNKGSQSH</sequence>
<dbReference type="Pfam" id="PF00293">
    <property type="entry name" value="NUDIX"/>
    <property type="match status" value="1"/>
</dbReference>
<keyword evidence="6" id="KW-1185">Reference proteome</keyword>
<evidence type="ECO:0000313" key="4">
    <source>
        <dbReference type="EMBL" id="GGI72271.1"/>
    </source>
</evidence>